<dbReference type="GO" id="GO:0006869">
    <property type="term" value="P:lipid transport"/>
    <property type="evidence" value="ECO:0007669"/>
    <property type="project" value="InterPro"/>
</dbReference>
<sequence length="142" mass="15477">MTNSRFFSMFTIINIAVVSCFLFISFGATTSSGAAISCSDVSVKAGPCMDYAQIKVGNIVPPACCDWLKATFVEAGPSVDDKKNSCMCLKAALGDTTGLRDKRLKKIPRLCGVTLPFMLRKKPNCDRYVILHIHSLLGTKYL</sequence>
<gene>
    <name evidence="4" type="ORF">LTRI10_LOCUS34459</name>
</gene>
<proteinExistence type="inferred from homology"/>
<dbReference type="Pfam" id="PF00234">
    <property type="entry name" value="Tryp_alpha_amyl"/>
    <property type="match status" value="1"/>
</dbReference>
<reference evidence="4 5" key="1">
    <citation type="submission" date="2024-04" db="EMBL/GenBank/DDBJ databases">
        <authorList>
            <person name="Fracassetti M."/>
        </authorList>
    </citation>
    <scope>NUCLEOTIDE SEQUENCE [LARGE SCALE GENOMIC DNA]</scope>
</reference>
<evidence type="ECO:0000256" key="2">
    <source>
        <dbReference type="ARBA" id="ARBA00023157"/>
    </source>
</evidence>
<evidence type="ECO:0000313" key="4">
    <source>
        <dbReference type="EMBL" id="CAL1393924.1"/>
    </source>
</evidence>
<dbReference type="Gene3D" id="1.10.110.10">
    <property type="entry name" value="Plant lipid-transfer and hydrophobic proteins"/>
    <property type="match status" value="1"/>
</dbReference>
<dbReference type="PRINTS" id="PR00382">
    <property type="entry name" value="LIPIDTRNSFER"/>
</dbReference>
<evidence type="ECO:0000256" key="1">
    <source>
        <dbReference type="ARBA" id="ARBA00009748"/>
    </source>
</evidence>
<organism evidence="4 5">
    <name type="scientific">Linum trigynum</name>
    <dbReference type="NCBI Taxonomy" id="586398"/>
    <lineage>
        <taxon>Eukaryota</taxon>
        <taxon>Viridiplantae</taxon>
        <taxon>Streptophyta</taxon>
        <taxon>Embryophyta</taxon>
        <taxon>Tracheophyta</taxon>
        <taxon>Spermatophyta</taxon>
        <taxon>Magnoliopsida</taxon>
        <taxon>eudicotyledons</taxon>
        <taxon>Gunneridae</taxon>
        <taxon>Pentapetalae</taxon>
        <taxon>rosids</taxon>
        <taxon>fabids</taxon>
        <taxon>Malpighiales</taxon>
        <taxon>Linaceae</taxon>
        <taxon>Linum</taxon>
    </lineage>
</organism>
<keyword evidence="2" id="KW-1015">Disulfide bond</keyword>
<dbReference type="InterPro" id="IPR000528">
    <property type="entry name" value="Plant_nsLTP"/>
</dbReference>
<dbReference type="EMBL" id="OZ034819">
    <property type="protein sequence ID" value="CAL1393924.1"/>
    <property type="molecule type" value="Genomic_DNA"/>
</dbReference>
<dbReference type="CDD" id="cd01960">
    <property type="entry name" value="nsLTP1"/>
    <property type="match status" value="1"/>
</dbReference>
<feature type="domain" description="Bifunctional inhibitor/plant lipid transfer protein/seed storage helical" evidence="3">
    <location>
        <begin position="38"/>
        <end position="117"/>
    </location>
</feature>
<dbReference type="Proteomes" id="UP001497516">
    <property type="component" value="Chromosome 6"/>
</dbReference>
<dbReference type="InterPro" id="IPR036312">
    <property type="entry name" value="Bifun_inhib/LTP/seed_sf"/>
</dbReference>
<dbReference type="AlphaFoldDB" id="A0AAV2F7E4"/>
<dbReference type="GO" id="GO:0008289">
    <property type="term" value="F:lipid binding"/>
    <property type="evidence" value="ECO:0007669"/>
    <property type="project" value="InterPro"/>
</dbReference>
<dbReference type="InterPro" id="IPR016140">
    <property type="entry name" value="Bifunc_inhib/LTP/seed_store"/>
</dbReference>
<evidence type="ECO:0000259" key="3">
    <source>
        <dbReference type="Pfam" id="PF00234"/>
    </source>
</evidence>
<dbReference type="SUPFAM" id="SSF47699">
    <property type="entry name" value="Bifunctional inhibitor/lipid-transfer protein/seed storage 2S albumin"/>
    <property type="match status" value="1"/>
</dbReference>
<comment type="similarity">
    <text evidence="1">Belongs to the plant LTP family.</text>
</comment>
<name>A0AAV2F7E4_9ROSI</name>
<dbReference type="PANTHER" id="PTHR33076">
    <property type="entry name" value="NON-SPECIFIC LIPID-TRANSFER PROTEIN 2-RELATED"/>
    <property type="match status" value="1"/>
</dbReference>
<keyword evidence="5" id="KW-1185">Reference proteome</keyword>
<dbReference type="PROSITE" id="PS51257">
    <property type="entry name" value="PROKAR_LIPOPROTEIN"/>
    <property type="match status" value="1"/>
</dbReference>
<accession>A0AAV2F7E4</accession>
<protein>
    <recommendedName>
        <fullName evidence="3">Bifunctional inhibitor/plant lipid transfer protein/seed storage helical domain-containing protein</fullName>
    </recommendedName>
</protein>
<evidence type="ECO:0000313" key="5">
    <source>
        <dbReference type="Proteomes" id="UP001497516"/>
    </source>
</evidence>